<reference evidence="1" key="1">
    <citation type="journal article" date="2015" name="Nature">
        <title>Complex archaea that bridge the gap between prokaryotes and eukaryotes.</title>
        <authorList>
            <person name="Spang A."/>
            <person name="Saw J.H."/>
            <person name="Jorgensen S.L."/>
            <person name="Zaremba-Niedzwiedzka K."/>
            <person name="Martijn J."/>
            <person name="Lind A.E."/>
            <person name="van Eijk R."/>
            <person name="Schleper C."/>
            <person name="Guy L."/>
            <person name="Ettema T.J."/>
        </authorList>
    </citation>
    <scope>NUCLEOTIDE SEQUENCE</scope>
</reference>
<gene>
    <name evidence="1" type="ORF">LCGC14_1379910</name>
</gene>
<evidence type="ECO:0000313" key="1">
    <source>
        <dbReference type="EMBL" id="KKM76461.1"/>
    </source>
</evidence>
<dbReference type="InterPro" id="IPR035896">
    <property type="entry name" value="AN1-like_Znf"/>
</dbReference>
<accession>A0A0F9KNU0</accession>
<organism evidence="1">
    <name type="scientific">marine sediment metagenome</name>
    <dbReference type="NCBI Taxonomy" id="412755"/>
    <lineage>
        <taxon>unclassified sequences</taxon>
        <taxon>metagenomes</taxon>
        <taxon>ecological metagenomes</taxon>
    </lineage>
</organism>
<dbReference type="AlphaFoldDB" id="A0A0F9KNU0"/>
<proteinExistence type="predicted"/>
<comment type="caution">
    <text evidence="1">The sequence shown here is derived from an EMBL/GenBank/DDBJ whole genome shotgun (WGS) entry which is preliminary data.</text>
</comment>
<protein>
    <submittedName>
        <fullName evidence="1">Uncharacterized protein</fullName>
    </submittedName>
</protein>
<name>A0A0F9KNU0_9ZZZZ</name>
<dbReference type="EMBL" id="LAZR01008806">
    <property type="protein sequence ID" value="KKM76461.1"/>
    <property type="molecule type" value="Genomic_DNA"/>
</dbReference>
<dbReference type="Gene3D" id="4.10.1110.10">
    <property type="entry name" value="AN1-like Zinc finger"/>
    <property type="match status" value="1"/>
</dbReference>
<dbReference type="SUPFAM" id="SSF118310">
    <property type="entry name" value="AN1-like Zinc finger"/>
    <property type="match status" value="1"/>
</dbReference>
<sequence>MRFCKKHRLPENHICPFDLRLKRSLNGFNILYQDALEFMGEKLTVAKIYDYVTTKQMTKIEATDLLTNFIEQSEDTEV</sequence>